<dbReference type="KEGG" id="eio:H9L01_00460"/>
<keyword evidence="2" id="KW-1185">Reference proteome</keyword>
<dbReference type="GO" id="GO:0005829">
    <property type="term" value="C:cytosol"/>
    <property type="evidence" value="ECO:0007669"/>
    <property type="project" value="TreeGrafter"/>
</dbReference>
<dbReference type="PANTHER" id="PTHR10000">
    <property type="entry name" value="PHOSPHOSERINE PHOSPHATASE"/>
    <property type="match status" value="1"/>
</dbReference>
<reference evidence="1 2" key="1">
    <citation type="submission" date="2020-08" db="EMBL/GenBank/DDBJ databases">
        <title>Genome sequence of Erysipelothrix inopinata DSM 15511T.</title>
        <authorList>
            <person name="Hyun D.-W."/>
            <person name="Bae J.-W."/>
        </authorList>
    </citation>
    <scope>NUCLEOTIDE SEQUENCE [LARGE SCALE GENOMIC DNA]</scope>
    <source>
        <strain evidence="1 2">DSM 15511</strain>
    </source>
</reference>
<dbReference type="NCBIfam" id="TIGR00099">
    <property type="entry name" value="Cof-subfamily"/>
    <property type="match status" value="1"/>
</dbReference>
<dbReference type="GO" id="GO:0016791">
    <property type="term" value="F:phosphatase activity"/>
    <property type="evidence" value="ECO:0007669"/>
    <property type="project" value="TreeGrafter"/>
</dbReference>
<dbReference type="Proteomes" id="UP000515928">
    <property type="component" value="Chromosome"/>
</dbReference>
<accession>A0A7G9RZ59</accession>
<sequence>MKVFVTDLDGTLLNENRQLTPEMEMLIRLIRDKGYYFGIATGRPFFSAESAFDRIQDQVDFAICNNGGDIHDFISGEVHEQYPLSGSDVSEILDFGRALGGNAILGFDDILHIDFEDEYSKMMAKYVDVEVGDIKPLIKDHHAKIIFRGSPEVLKKIAEYDAEHPKETYKAFMSQADLIEFMDPRVNKLTGIEWFCETHDIDIKDVMAFGDADNDIEMVAGVGVGIAMDNATESVKAVAKHVTYANTDNGVYRYLIEYMSM</sequence>
<dbReference type="EMBL" id="CP060715">
    <property type="protein sequence ID" value="QNN60884.1"/>
    <property type="molecule type" value="Genomic_DNA"/>
</dbReference>
<dbReference type="PANTHER" id="PTHR10000:SF8">
    <property type="entry name" value="HAD SUPERFAMILY HYDROLASE-LIKE, TYPE 3"/>
    <property type="match status" value="1"/>
</dbReference>
<organism evidence="1 2">
    <name type="scientific">Erysipelothrix inopinata</name>
    <dbReference type="NCBI Taxonomy" id="225084"/>
    <lineage>
        <taxon>Bacteria</taxon>
        <taxon>Bacillati</taxon>
        <taxon>Bacillota</taxon>
        <taxon>Erysipelotrichia</taxon>
        <taxon>Erysipelotrichales</taxon>
        <taxon>Erysipelotrichaceae</taxon>
        <taxon>Erysipelothrix</taxon>
    </lineage>
</organism>
<dbReference type="RefSeq" id="WP_187534004.1">
    <property type="nucleotide sequence ID" value="NZ_CBCSHU010000009.1"/>
</dbReference>
<evidence type="ECO:0000313" key="1">
    <source>
        <dbReference type="EMBL" id="QNN60884.1"/>
    </source>
</evidence>
<proteinExistence type="predicted"/>
<dbReference type="InterPro" id="IPR006379">
    <property type="entry name" value="HAD-SF_hydro_IIB"/>
</dbReference>
<evidence type="ECO:0000313" key="2">
    <source>
        <dbReference type="Proteomes" id="UP000515928"/>
    </source>
</evidence>
<gene>
    <name evidence="1" type="ORF">H9L01_00460</name>
</gene>
<dbReference type="Gene3D" id="3.30.1240.10">
    <property type="match status" value="1"/>
</dbReference>
<dbReference type="GO" id="GO:0000287">
    <property type="term" value="F:magnesium ion binding"/>
    <property type="evidence" value="ECO:0007669"/>
    <property type="project" value="TreeGrafter"/>
</dbReference>
<dbReference type="InterPro" id="IPR000150">
    <property type="entry name" value="Cof"/>
</dbReference>
<name>A0A7G9RZ59_9FIRM</name>
<dbReference type="SFLD" id="SFLDS00003">
    <property type="entry name" value="Haloacid_Dehalogenase"/>
    <property type="match status" value="1"/>
</dbReference>
<dbReference type="Gene3D" id="3.40.50.1000">
    <property type="entry name" value="HAD superfamily/HAD-like"/>
    <property type="match status" value="1"/>
</dbReference>
<dbReference type="AlphaFoldDB" id="A0A7G9RZ59"/>
<protein>
    <submittedName>
        <fullName evidence="1">HAD family hydrolase</fullName>
    </submittedName>
</protein>
<dbReference type="InterPro" id="IPR036412">
    <property type="entry name" value="HAD-like_sf"/>
</dbReference>
<keyword evidence="1" id="KW-0378">Hydrolase</keyword>
<dbReference type="SFLD" id="SFLDG01140">
    <property type="entry name" value="C2.B:_Phosphomannomutase_and_P"/>
    <property type="match status" value="1"/>
</dbReference>
<dbReference type="SUPFAM" id="SSF56784">
    <property type="entry name" value="HAD-like"/>
    <property type="match status" value="1"/>
</dbReference>
<dbReference type="Pfam" id="PF08282">
    <property type="entry name" value="Hydrolase_3"/>
    <property type="match status" value="1"/>
</dbReference>
<dbReference type="InterPro" id="IPR023214">
    <property type="entry name" value="HAD_sf"/>
</dbReference>
<dbReference type="NCBIfam" id="TIGR01484">
    <property type="entry name" value="HAD-SF-IIB"/>
    <property type="match status" value="1"/>
</dbReference>
<dbReference type="PROSITE" id="PS01228">
    <property type="entry name" value="COF_1"/>
    <property type="match status" value="1"/>
</dbReference>